<sequence length="25" mass="3283">MPAPNKQHYYYRKQYRYRSQNEHHS</sequence>
<dbReference type="EMBL" id="UINC01097532">
    <property type="protein sequence ID" value="SVC55313.1"/>
    <property type="molecule type" value="Genomic_DNA"/>
</dbReference>
<proteinExistence type="predicted"/>
<feature type="region of interest" description="Disordered" evidence="1">
    <location>
        <begin position="1"/>
        <end position="25"/>
    </location>
</feature>
<evidence type="ECO:0000313" key="2">
    <source>
        <dbReference type="EMBL" id="SVC55313.1"/>
    </source>
</evidence>
<organism evidence="2">
    <name type="scientific">marine metagenome</name>
    <dbReference type="NCBI Taxonomy" id="408172"/>
    <lineage>
        <taxon>unclassified sequences</taxon>
        <taxon>metagenomes</taxon>
        <taxon>ecological metagenomes</taxon>
    </lineage>
</organism>
<name>A0A382N2A2_9ZZZZ</name>
<feature type="non-terminal residue" evidence="2">
    <location>
        <position position="25"/>
    </location>
</feature>
<dbReference type="AlphaFoldDB" id="A0A382N2A2"/>
<reference evidence="2" key="1">
    <citation type="submission" date="2018-05" db="EMBL/GenBank/DDBJ databases">
        <authorList>
            <person name="Lanie J.A."/>
            <person name="Ng W.-L."/>
            <person name="Kazmierczak K.M."/>
            <person name="Andrzejewski T.M."/>
            <person name="Davidsen T.M."/>
            <person name="Wayne K.J."/>
            <person name="Tettelin H."/>
            <person name="Glass J.I."/>
            <person name="Rusch D."/>
            <person name="Podicherti R."/>
            <person name="Tsui H.-C.T."/>
            <person name="Winkler M.E."/>
        </authorList>
    </citation>
    <scope>NUCLEOTIDE SEQUENCE</scope>
</reference>
<evidence type="ECO:0000256" key="1">
    <source>
        <dbReference type="SAM" id="MobiDB-lite"/>
    </source>
</evidence>
<accession>A0A382N2A2</accession>
<gene>
    <name evidence="2" type="ORF">METZ01_LOCUS308167</name>
</gene>
<protein>
    <submittedName>
        <fullName evidence="2">Uncharacterized protein</fullName>
    </submittedName>
</protein>